<dbReference type="EMBL" id="PTQR01000094">
    <property type="protein sequence ID" value="TKX20275.1"/>
    <property type="molecule type" value="Genomic_DNA"/>
</dbReference>
<feature type="region of interest" description="Disordered" evidence="1">
    <location>
        <begin position="167"/>
        <end position="208"/>
    </location>
</feature>
<organism evidence="2 3">
    <name type="scientific">Elsinoe australis</name>
    <dbReference type="NCBI Taxonomy" id="40998"/>
    <lineage>
        <taxon>Eukaryota</taxon>
        <taxon>Fungi</taxon>
        <taxon>Dikarya</taxon>
        <taxon>Ascomycota</taxon>
        <taxon>Pezizomycotina</taxon>
        <taxon>Dothideomycetes</taxon>
        <taxon>Dothideomycetidae</taxon>
        <taxon>Myriangiales</taxon>
        <taxon>Elsinoaceae</taxon>
        <taxon>Elsinoe</taxon>
    </lineage>
</organism>
<dbReference type="Proteomes" id="UP000308133">
    <property type="component" value="Unassembled WGS sequence"/>
</dbReference>
<accession>A0A4U7AT64</accession>
<protein>
    <submittedName>
        <fullName evidence="2">Uncharacterized protein</fullName>
    </submittedName>
</protein>
<reference evidence="2 3" key="1">
    <citation type="submission" date="2018-02" db="EMBL/GenBank/DDBJ databases">
        <title>Draft genome sequences of Elsinoe sp., causing black scab on jojoba.</title>
        <authorList>
            <person name="Stodart B."/>
            <person name="Jeffress S."/>
            <person name="Ash G."/>
            <person name="Arun Chinnappa K."/>
        </authorList>
    </citation>
    <scope>NUCLEOTIDE SEQUENCE [LARGE SCALE GENOMIC DNA]</scope>
    <source>
        <strain evidence="2 3">Hillstone_2</strain>
    </source>
</reference>
<evidence type="ECO:0000313" key="3">
    <source>
        <dbReference type="Proteomes" id="UP000308133"/>
    </source>
</evidence>
<feature type="compositionally biased region" description="Basic and acidic residues" evidence="1">
    <location>
        <begin position="189"/>
        <end position="198"/>
    </location>
</feature>
<evidence type="ECO:0000256" key="1">
    <source>
        <dbReference type="SAM" id="MobiDB-lite"/>
    </source>
</evidence>
<dbReference type="AlphaFoldDB" id="A0A4U7AT64"/>
<sequence>MMDPSAGGVNHHQYCPALLADARQEAPEICAVERDGSVGRQEGGRDLDHHLNSLMERLKLIVRVVGVGVEDAVQYPFTREALAFDDCEKADRLGSAFSIDLQALFLDAFHVGGRLASVYEHVIYQPPVPSEVVEDVLGTCVVREIVRHRSSSPMSWRGGMGALADGSRQGALAGRGRSEVGASRLSTEALRRNMDRGKPQNLVDDIQE</sequence>
<name>A0A4U7AT64_9PEZI</name>
<gene>
    <name evidence="2" type="ORF">C1H76_7528</name>
</gene>
<comment type="caution">
    <text evidence="2">The sequence shown here is derived from an EMBL/GenBank/DDBJ whole genome shotgun (WGS) entry which is preliminary data.</text>
</comment>
<proteinExistence type="predicted"/>
<evidence type="ECO:0000313" key="2">
    <source>
        <dbReference type="EMBL" id="TKX20275.1"/>
    </source>
</evidence>